<evidence type="ECO:0000313" key="1">
    <source>
        <dbReference type="EMBL" id="WFD11383.1"/>
    </source>
</evidence>
<accession>A0ABY8EK19</accession>
<protein>
    <recommendedName>
        <fullName evidence="3">Tellurite resistance protein TerB</fullName>
    </recommendedName>
</protein>
<proteinExistence type="predicted"/>
<dbReference type="EMBL" id="CP120733">
    <property type="protein sequence ID" value="WFD11383.1"/>
    <property type="molecule type" value="Genomic_DNA"/>
</dbReference>
<dbReference type="Proteomes" id="UP001222800">
    <property type="component" value="Chromosome"/>
</dbReference>
<organism evidence="1 2">
    <name type="scientific">Tepidibacter hydrothermalis</name>
    <dbReference type="NCBI Taxonomy" id="3036126"/>
    <lineage>
        <taxon>Bacteria</taxon>
        <taxon>Bacillati</taxon>
        <taxon>Bacillota</taxon>
        <taxon>Clostridia</taxon>
        <taxon>Peptostreptococcales</taxon>
        <taxon>Peptostreptococcaceae</taxon>
        <taxon>Tepidibacter</taxon>
    </lineage>
</organism>
<gene>
    <name evidence="1" type="ORF">P4S50_04705</name>
</gene>
<name>A0ABY8EK19_9FIRM</name>
<dbReference type="RefSeq" id="WP_277733419.1">
    <property type="nucleotide sequence ID" value="NZ_CP120733.1"/>
</dbReference>
<evidence type="ECO:0000313" key="2">
    <source>
        <dbReference type="Proteomes" id="UP001222800"/>
    </source>
</evidence>
<reference evidence="1 2" key="1">
    <citation type="submission" date="2023-03" db="EMBL/GenBank/DDBJ databases">
        <title>Complete genome sequence of Tepidibacter sp. SWIR-1, isolated from a deep-sea hydrothermal vent.</title>
        <authorList>
            <person name="Li X."/>
        </authorList>
    </citation>
    <scope>NUCLEOTIDE SEQUENCE [LARGE SCALE GENOMIC DNA]</scope>
    <source>
        <strain evidence="1 2">SWIR-1</strain>
    </source>
</reference>
<sequence>MNNKMVIAMAILALNGDKLLNSEKDILENFRMGELNEKSLERGIEILMRSKKYMKSDEKLVVNKAESMLDLIRGIKKLSGVNEVREMEDSDFFRSMDTKDRRNMMIKEIIEVFPDNKKESITKIMDMKKKMELLKDLIQSEAMGDMKNMNLLQNLISSDEE</sequence>
<keyword evidence="2" id="KW-1185">Reference proteome</keyword>
<evidence type="ECO:0008006" key="3">
    <source>
        <dbReference type="Google" id="ProtNLM"/>
    </source>
</evidence>